<keyword evidence="4" id="KW-1185">Reference proteome</keyword>
<sequence>MTTSSVALLFVLMTGASAMNLRAAVLREEQVSKQVHLPVANCEFSIRKDGPKGEAISGASLHTSLYYRIACDPGADKDNYCLMVTNCTVSGPGEEPYPIIDELGCSLEPWLFEHVEYEDDFTAGIHNPTPVRFRGPSGKVRFHCNTALSAKLDGKCSRHTCTWNEYKPDLD</sequence>
<feature type="signal peptide" evidence="2">
    <location>
        <begin position="1"/>
        <end position="18"/>
    </location>
</feature>
<name>A0A914UP01_9BILA</name>
<dbReference type="Proteomes" id="UP000887566">
    <property type="component" value="Unplaced"/>
</dbReference>
<dbReference type="AlphaFoldDB" id="A0A914UP01"/>
<dbReference type="PANTHER" id="PTHR22907">
    <property type="entry name" value="GH04558P"/>
    <property type="match status" value="1"/>
</dbReference>
<accession>A0A914UP01</accession>
<dbReference type="PROSITE" id="PS51034">
    <property type="entry name" value="ZP_2"/>
    <property type="match status" value="1"/>
</dbReference>
<evidence type="ECO:0000259" key="3">
    <source>
        <dbReference type="PROSITE" id="PS51034"/>
    </source>
</evidence>
<evidence type="ECO:0000256" key="2">
    <source>
        <dbReference type="SAM" id="SignalP"/>
    </source>
</evidence>
<evidence type="ECO:0000256" key="1">
    <source>
        <dbReference type="ARBA" id="ARBA00022729"/>
    </source>
</evidence>
<dbReference type="InterPro" id="IPR051962">
    <property type="entry name" value="Cuticlin"/>
</dbReference>
<feature type="chain" id="PRO_5036857232" evidence="2">
    <location>
        <begin position="19"/>
        <end position="171"/>
    </location>
</feature>
<dbReference type="InterPro" id="IPR001507">
    <property type="entry name" value="ZP_dom"/>
</dbReference>
<evidence type="ECO:0000313" key="5">
    <source>
        <dbReference type="WBParaSite" id="PSAMB.scaffold11491size3321.g34177.t1"/>
    </source>
</evidence>
<dbReference type="PANTHER" id="PTHR22907:SF60">
    <property type="entry name" value="CUTICLIN-3"/>
    <property type="match status" value="1"/>
</dbReference>
<dbReference type="InterPro" id="IPR057475">
    <property type="entry name" value="CUT_C"/>
</dbReference>
<feature type="domain" description="ZP" evidence="3">
    <location>
        <begin position="1"/>
        <end position="168"/>
    </location>
</feature>
<dbReference type="WBParaSite" id="PSAMB.scaffold11491size3321.g34177.t1">
    <property type="protein sequence ID" value="PSAMB.scaffold11491size3321.g34177.t1"/>
    <property type="gene ID" value="PSAMB.scaffold11491size3321.g34177"/>
</dbReference>
<dbReference type="Pfam" id="PF25301">
    <property type="entry name" value="CUT_C"/>
    <property type="match status" value="1"/>
</dbReference>
<protein>
    <submittedName>
        <fullName evidence="5">ZP domain-containing protein</fullName>
    </submittedName>
</protein>
<keyword evidence="1 2" id="KW-0732">Signal</keyword>
<proteinExistence type="predicted"/>
<organism evidence="4 5">
    <name type="scientific">Plectus sambesii</name>
    <dbReference type="NCBI Taxonomy" id="2011161"/>
    <lineage>
        <taxon>Eukaryota</taxon>
        <taxon>Metazoa</taxon>
        <taxon>Ecdysozoa</taxon>
        <taxon>Nematoda</taxon>
        <taxon>Chromadorea</taxon>
        <taxon>Plectida</taxon>
        <taxon>Plectina</taxon>
        <taxon>Plectoidea</taxon>
        <taxon>Plectidae</taxon>
        <taxon>Plectus</taxon>
    </lineage>
</organism>
<evidence type="ECO:0000313" key="4">
    <source>
        <dbReference type="Proteomes" id="UP000887566"/>
    </source>
</evidence>
<reference evidence="5" key="1">
    <citation type="submission" date="2022-11" db="UniProtKB">
        <authorList>
            <consortium name="WormBaseParasite"/>
        </authorList>
    </citation>
    <scope>IDENTIFICATION</scope>
</reference>